<dbReference type="EMBL" id="ML995823">
    <property type="protein sequence ID" value="KAF2770836.1"/>
    <property type="molecule type" value="Genomic_DNA"/>
</dbReference>
<evidence type="ECO:0000313" key="2">
    <source>
        <dbReference type="EMBL" id="KAF2770836.1"/>
    </source>
</evidence>
<evidence type="ECO:0000313" key="3">
    <source>
        <dbReference type="Proteomes" id="UP000799436"/>
    </source>
</evidence>
<dbReference type="OrthoDB" id="10264449at2759"/>
<dbReference type="Proteomes" id="UP000799436">
    <property type="component" value="Unassembled WGS sequence"/>
</dbReference>
<feature type="chain" id="PRO_5026312778" description="SnoaL-like domain-containing protein" evidence="1">
    <location>
        <begin position="21"/>
        <end position="169"/>
    </location>
</feature>
<organism evidence="2 3">
    <name type="scientific">Teratosphaeria nubilosa</name>
    <dbReference type="NCBI Taxonomy" id="161662"/>
    <lineage>
        <taxon>Eukaryota</taxon>
        <taxon>Fungi</taxon>
        <taxon>Dikarya</taxon>
        <taxon>Ascomycota</taxon>
        <taxon>Pezizomycotina</taxon>
        <taxon>Dothideomycetes</taxon>
        <taxon>Dothideomycetidae</taxon>
        <taxon>Mycosphaerellales</taxon>
        <taxon>Teratosphaeriaceae</taxon>
        <taxon>Teratosphaeria</taxon>
    </lineage>
</organism>
<name>A0A6G1LDA0_9PEZI</name>
<reference evidence="2" key="1">
    <citation type="journal article" date="2020" name="Stud. Mycol.">
        <title>101 Dothideomycetes genomes: a test case for predicting lifestyles and emergence of pathogens.</title>
        <authorList>
            <person name="Haridas S."/>
            <person name="Albert R."/>
            <person name="Binder M."/>
            <person name="Bloem J."/>
            <person name="Labutti K."/>
            <person name="Salamov A."/>
            <person name="Andreopoulos B."/>
            <person name="Baker S."/>
            <person name="Barry K."/>
            <person name="Bills G."/>
            <person name="Bluhm B."/>
            <person name="Cannon C."/>
            <person name="Castanera R."/>
            <person name="Culley D."/>
            <person name="Daum C."/>
            <person name="Ezra D."/>
            <person name="Gonzalez J."/>
            <person name="Henrissat B."/>
            <person name="Kuo A."/>
            <person name="Liang C."/>
            <person name="Lipzen A."/>
            <person name="Lutzoni F."/>
            <person name="Magnuson J."/>
            <person name="Mondo S."/>
            <person name="Nolan M."/>
            <person name="Ohm R."/>
            <person name="Pangilinan J."/>
            <person name="Park H.-J."/>
            <person name="Ramirez L."/>
            <person name="Alfaro M."/>
            <person name="Sun H."/>
            <person name="Tritt A."/>
            <person name="Yoshinaga Y."/>
            <person name="Zwiers L.-H."/>
            <person name="Turgeon B."/>
            <person name="Goodwin S."/>
            <person name="Spatafora J."/>
            <person name="Crous P."/>
            <person name="Grigoriev I."/>
        </authorList>
    </citation>
    <scope>NUCLEOTIDE SEQUENCE</scope>
    <source>
        <strain evidence="2">CBS 116005</strain>
    </source>
</reference>
<evidence type="ECO:0008006" key="4">
    <source>
        <dbReference type="Google" id="ProtNLM"/>
    </source>
</evidence>
<dbReference type="InterPro" id="IPR032710">
    <property type="entry name" value="NTF2-like_dom_sf"/>
</dbReference>
<sequence length="169" mass="18982">MKLLTSFCLLLTSLTTTIHAHDATPNVHTKRDNMKIPNQTELLRMANSLSTNDTSPSFSRVSPNVTWDVLGTHQAAGHYTSLASWKKNALGEIQKVLDEPLRLSVRNVIGGRPQNWAVLELEAHSECLNGLPYDQDYAWVMRFNEEGIIVHVRAYLDSALVQRAIEENT</sequence>
<dbReference type="Gene3D" id="3.10.450.50">
    <property type="match status" value="1"/>
</dbReference>
<evidence type="ECO:0000256" key="1">
    <source>
        <dbReference type="SAM" id="SignalP"/>
    </source>
</evidence>
<keyword evidence="1" id="KW-0732">Signal</keyword>
<dbReference type="AlphaFoldDB" id="A0A6G1LDA0"/>
<proteinExistence type="predicted"/>
<feature type="signal peptide" evidence="1">
    <location>
        <begin position="1"/>
        <end position="20"/>
    </location>
</feature>
<protein>
    <recommendedName>
        <fullName evidence="4">SnoaL-like domain-containing protein</fullName>
    </recommendedName>
</protein>
<gene>
    <name evidence="2" type="ORF">EJ03DRAFT_326170</name>
</gene>
<keyword evidence="3" id="KW-1185">Reference proteome</keyword>
<dbReference type="SUPFAM" id="SSF54427">
    <property type="entry name" value="NTF2-like"/>
    <property type="match status" value="1"/>
</dbReference>
<accession>A0A6G1LDA0</accession>